<organism evidence="1 2">
    <name type="scientific">Lipomyces starkeyi NRRL Y-11557</name>
    <dbReference type="NCBI Taxonomy" id="675824"/>
    <lineage>
        <taxon>Eukaryota</taxon>
        <taxon>Fungi</taxon>
        <taxon>Dikarya</taxon>
        <taxon>Ascomycota</taxon>
        <taxon>Saccharomycotina</taxon>
        <taxon>Lipomycetes</taxon>
        <taxon>Lipomycetales</taxon>
        <taxon>Lipomycetaceae</taxon>
        <taxon>Lipomyces</taxon>
    </lineage>
</organism>
<dbReference type="AlphaFoldDB" id="A0A1E3QEK9"/>
<accession>A0A1E3QEK9</accession>
<evidence type="ECO:0000313" key="1">
    <source>
        <dbReference type="EMBL" id="ODQ76139.1"/>
    </source>
</evidence>
<dbReference type="OrthoDB" id="1094884at2759"/>
<proteinExistence type="predicted"/>
<protein>
    <submittedName>
        <fullName evidence="1">Uncharacterized protein</fullName>
    </submittedName>
</protein>
<dbReference type="Proteomes" id="UP000094385">
    <property type="component" value="Unassembled WGS sequence"/>
</dbReference>
<name>A0A1E3QEK9_LIPST</name>
<keyword evidence="2" id="KW-1185">Reference proteome</keyword>
<dbReference type="EMBL" id="KV454289">
    <property type="protein sequence ID" value="ODQ76139.1"/>
    <property type="molecule type" value="Genomic_DNA"/>
</dbReference>
<gene>
    <name evidence="1" type="ORF">LIPSTDRAFT_66999</name>
</gene>
<evidence type="ECO:0000313" key="2">
    <source>
        <dbReference type="Proteomes" id="UP000094385"/>
    </source>
</evidence>
<sequence>MHLRDDVHLDHGVFDYLVAARAKDNASEKIDGSDIDSFAKIPAYIRSIKAHNPNSHAVVRVVQDQFCSLFVSYASSIAGFRYCPIACTRWNSPQNKISRRVINGSGS</sequence>
<reference evidence="1 2" key="1">
    <citation type="journal article" date="2016" name="Proc. Natl. Acad. Sci. U.S.A.">
        <title>Comparative genomics of biotechnologically important yeasts.</title>
        <authorList>
            <person name="Riley R."/>
            <person name="Haridas S."/>
            <person name="Wolfe K.H."/>
            <person name="Lopes M.R."/>
            <person name="Hittinger C.T."/>
            <person name="Goeker M."/>
            <person name="Salamov A.A."/>
            <person name="Wisecaver J.H."/>
            <person name="Long T.M."/>
            <person name="Calvey C.H."/>
            <person name="Aerts A.L."/>
            <person name="Barry K.W."/>
            <person name="Choi C."/>
            <person name="Clum A."/>
            <person name="Coughlan A.Y."/>
            <person name="Deshpande S."/>
            <person name="Douglass A.P."/>
            <person name="Hanson S.J."/>
            <person name="Klenk H.-P."/>
            <person name="LaButti K.M."/>
            <person name="Lapidus A."/>
            <person name="Lindquist E.A."/>
            <person name="Lipzen A.M."/>
            <person name="Meier-Kolthoff J.P."/>
            <person name="Ohm R.A."/>
            <person name="Otillar R.P."/>
            <person name="Pangilinan J.L."/>
            <person name="Peng Y."/>
            <person name="Rokas A."/>
            <person name="Rosa C.A."/>
            <person name="Scheuner C."/>
            <person name="Sibirny A.A."/>
            <person name="Slot J.C."/>
            <person name="Stielow J.B."/>
            <person name="Sun H."/>
            <person name="Kurtzman C.P."/>
            <person name="Blackwell M."/>
            <person name="Grigoriev I.V."/>
            <person name="Jeffries T.W."/>
        </authorList>
    </citation>
    <scope>NUCLEOTIDE SEQUENCE [LARGE SCALE GENOMIC DNA]</scope>
    <source>
        <strain evidence="1 2">NRRL Y-11557</strain>
    </source>
</reference>